<dbReference type="PANTHER" id="PTHR31866:SF1">
    <property type="entry name" value="GENE 4779-RELATED"/>
    <property type="match status" value="1"/>
</dbReference>
<keyword evidence="4" id="KW-1185">Reference proteome</keyword>
<evidence type="ECO:0000256" key="2">
    <source>
        <dbReference type="SAM" id="Phobius"/>
    </source>
</evidence>
<protein>
    <submittedName>
        <fullName evidence="3">Uncharacterized protein</fullName>
    </submittedName>
</protein>
<organism evidence="3 4">
    <name type="scientific">Cervus elaphus hippelaphus</name>
    <name type="common">European red deer</name>
    <dbReference type="NCBI Taxonomy" id="46360"/>
    <lineage>
        <taxon>Eukaryota</taxon>
        <taxon>Metazoa</taxon>
        <taxon>Chordata</taxon>
        <taxon>Craniata</taxon>
        <taxon>Vertebrata</taxon>
        <taxon>Euteleostomi</taxon>
        <taxon>Mammalia</taxon>
        <taxon>Eutheria</taxon>
        <taxon>Laurasiatheria</taxon>
        <taxon>Artiodactyla</taxon>
        <taxon>Ruminantia</taxon>
        <taxon>Pecora</taxon>
        <taxon>Cervidae</taxon>
        <taxon>Cervinae</taxon>
        <taxon>Cervus</taxon>
    </lineage>
</organism>
<feature type="region of interest" description="Disordered" evidence="1">
    <location>
        <begin position="27"/>
        <end position="97"/>
    </location>
</feature>
<name>A0A212BZX5_CEREH</name>
<dbReference type="InterPro" id="IPR027822">
    <property type="entry name" value="DUF4641"/>
</dbReference>
<dbReference type="OrthoDB" id="9715898at2759"/>
<keyword evidence="2" id="KW-1133">Transmembrane helix</keyword>
<sequence>MLWGKGGSGRSYPGVAVAAASAVATTGSLLLATPGGRGPRRRKKSLRGASKPALGEPSLPGGRESRPLPWIWPPSPESLTSRYLGGPRESKHMGAGKKFMVRRVGQVVSTLAMAGEDNNPNRDPFPKAQLTTDRPWPSSPSVPHGESGRANLNIRDTQDSGNSEPVAMNKGEVMPRGPGPS</sequence>
<feature type="non-terminal residue" evidence="3">
    <location>
        <position position="181"/>
    </location>
</feature>
<gene>
    <name evidence="3" type="ORF">Celaphus_00009851</name>
</gene>
<evidence type="ECO:0000256" key="1">
    <source>
        <dbReference type="SAM" id="MobiDB-lite"/>
    </source>
</evidence>
<dbReference type="PANTHER" id="PTHR31866">
    <property type="entry name" value="GENE 4779-RELATED"/>
    <property type="match status" value="1"/>
</dbReference>
<evidence type="ECO:0000313" key="4">
    <source>
        <dbReference type="Proteomes" id="UP000242450"/>
    </source>
</evidence>
<feature type="region of interest" description="Disordered" evidence="1">
    <location>
        <begin position="114"/>
        <end position="181"/>
    </location>
</feature>
<dbReference type="AlphaFoldDB" id="A0A212BZX5"/>
<accession>A0A212BZX5</accession>
<dbReference type="Pfam" id="PF15483">
    <property type="entry name" value="DUF4641"/>
    <property type="match status" value="1"/>
</dbReference>
<reference evidence="3 4" key="1">
    <citation type="journal article" date="2018" name="Mol. Genet. Genomics">
        <title>The red deer Cervus elaphus genome CerEla1.0: sequencing, annotating, genes, and chromosomes.</title>
        <authorList>
            <person name="Bana N.A."/>
            <person name="Nyiri A."/>
            <person name="Nagy J."/>
            <person name="Frank K."/>
            <person name="Nagy T."/>
            <person name="Steger V."/>
            <person name="Schiller M."/>
            <person name="Lakatos P."/>
            <person name="Sugar L."/>
            <person name="Horn P."/>
            <person name="Barta E."/>
            <person name="Orosz L."/>
        </authorList>
    </citation>
    <scope>NUCLEOTIDE SEQUENCE [LARGE SCALE GENOMIC DNA]</scope>
    <source>
        <strain evidence="3">Hungarian</strain>
    </source>
</reference>
<evidence type="ECO:0000313" key="3">
    <source>
        <dbReference type="EMBL" id="OWJ99292.1"/>
    </source>
</evidence>
<keyword evidence="2" id="KW-0472">Membrane</keyword>
<feature type="transmembrane region" description="Helical" evidence="2">
    <location>
        <begin position="12"/>
        <end position="33"/>
    </location>
</feature>
<proteinExistence type="predicted"/>
<dbReference type="EMBL" id="MKHE01000034">
    <property type="protein sequence ID" value="OWJ99292.1"/>
    <property type="molecule type" value="Genomic_DNA"/>
</dbReference>
<keyword evidence="2" id="KW-0812">Transmembrane</keyword>
<comment type="caution">
    <text evidence="3">The sequence shown here is derived from an EMBL/GenBank/DDBJ whole genome shotgun (WGS) entry which is preliminary data.</text>
</comment>
<dbReference type="Proteomes" id="UP000242450">
    <property type="component" value="Chromosome X"/>
</dbReference>